<dbReference type="EMBL" id="BMAW01088553">
    <property type="protein sequence ID" value="GFS35238.1"/>
    <property type="molecule type" value="Genomic_DNA"/>
</dbReference>
<sequence>MRFLVDSGADVSLIPATHQNKAVDDFKLYAANGTEIPTFGIKILNLNLGLRREFKFPFILAKVDKAIIGADFLKKFKLLIDIHNKQIIDGITNLAVRRHVTTVSVDDVISTLDKNSK</sequence>
<gene>
    <name evidence="4" type="primary">TY3B-I_1197</name>
    <name evidence="4" type="ORF">NPIL_516211</name>
    <name evidence="3" type="ORF">NPIL_622461</name>
</gene>
<evidence type="ECO:0000313" key="4">
    <source>
        <dbReference type="EMBL" id="GFT06266.1"/>
    </source>
</evidence>
<comment type="caution">
    <text evidence="4">The sequence shown here is derived from an EMBL/GenBank/DDBJ whole genome shotgun (WGS) entry which is preliminary data.</text>
</comment>
<evidence type="ECO:0000259" key="2">
    <source>
        <dbReference type="PROSITE" id="PS50175"/>
    </source>
</evidence>
<dbReference type="GO" id="GO:0006508">
    <property type="term" value="P:proteolysis"/>
    <property type="evidence" value="ECO:0007669"/>
    <property type="project" value="InterPro"/>
</dbReference>
<name>A0A8X6NBQ0_NEPPI</name>
<dbReference type="Proteomes" id="UP000887013">
    <property type="component" value="Unassembled WGS sequence"/>
</dbReference>
<evidence type="ECO:0000313" key="3">
    <source>
        <dbReference type="EMBL" id="GFS35238.1"/>
    </source>
</evidence>
<protein>
    <submittedName>
        <fullName evidence="4">Transposon Ty3-I Gag-Pol polyprotein</fullName>
    </submittedName>
</protein>
<accession>A0A8X6NBQ0</accession>
<dbReference type="PROSITE" id="PS00141">
    <property type="entry name" value="ASP_PROTEASE"/>
    <property type="match status" value="1"/>
</dbReference>
<evidence type="ECO:0000256" key="1">
    <source>
        <dbReference type="ARBA" id="ARBA00022801"/>
    </source>
</evidence>
<dbReference type="Gene3D" id="2.40.70.10">
    <property type="entry name" value="Acid Proteases"/>
    <property type="match status" value="1"/>
</dbReference>
<dbReference type="OrthoDB" id="6431413at2759"/>
<dbReference type="InterPro" id="IPR001995">
    <property type="entry name" value="Peptidase_A2_cat"/>
</dbReference>
<dbReference type="EMBL" id="BMAW01056532">
    <property type="protein sequence ID" value="GFT06266.1"/>
    <property type="molecule type" value="Genomic_DNA"/>
</dbReference>
<dbReference type="PROSITE" id="PS50175">
    <property type="entry name" value="ASP_PROT_RETROV"/>
    <property type="match status" value="1"/>
</dbReference>
<proteinExistence type="predicted"/>
<evidence type="ECO:0000313" key="5">
    <source>
        <dbReference type="Proteomes" id="UP000887013"/>
    </source>
</evidence>
<dbReference type="FunFam" id="2.40.70.10:FF:000130">
    <property type="entry name" value="Retrovirus-related Pol polyprotein from transposon opus-like Protein"/>
    <property type="match status" value="1"/>
</dbReference>
<organism evidence="4 5">
    <name type="scientific">Nephila pilipes</name>
    <name type="common">Giant wood spider</name>
    <name type="synonym">Nephila maculata</name>
    <dbReference type="NCBI Taxonomy" id="299642"/>
    <lineage>
        <taxon>Eukaryota</taxon>
        <taxon>Metazoa</taxon>
        <taxon>Ecdysozoa</taxon>
        <taxon>Arthropoda</taxon>
        <taxon>Chelicerata</taxon>
        <taxon>Arachnida</taxon>
        <taxon>Araneae</taxon>
        <taxon>Araneomorphae</taxon>
        <taxon>Entelegynae</taxon>
        <taxon>Araneoidea</taxon>
        <taxon>Nephilidae</taxon>
        <taxon>Nephila</taxon>
    </lineage>
</organism>
<reference evidence="4" key="1">
    <citation type="submission" date="2020-08" db="EMBL/GenBank/DDBJ databases">
        <title>Multicomponent nature underlies the extraordinary mechanical properties of spider dragline silk.</title>
        <authorList>
            <person name="Kono N."/>
            <person name="Nakamura H."/>
            <person name="Mori M."/>
            <person name="Yoshida Y."/>
            <person name="Ohtoshi R."/>
            <person name="Malay A.D."/>
            <person name="Moran D.A.P."/>
            <person name="Tomita M."/>
            <person name="Numata K."/>
            <person name="Arakawa K."/>
        </authorList>
    </citation>
    <scope>NUCLEOTIDE SEQUENCE</scope>
</reference>
<keyword evidence="5" id="KW-1185">Reference proteome</keyword>
<feature type="domain" description="Peptidase A2" evidence="2">
    <location>
        <begin position="1"/>
        <end position="15"/>
    </location>
</feature>
<dbReference type="InterPro" id="IPR001969">
    <property type="entry name" value="Aspartic_peptidase_AS"/>
</dbReference>
<dbReference type="GO" id="GO:0004190">
    <property type="term" value="F:aspartic-type endopeptidase activity"/>
    <property type="evidence" value="ECO:0007669"/>
    <property type="project" value="InterPro"/>
</dbReference>
<dbReference type="InterPro" id="IPR021109">
    <property type="entry name" value="Peptidase_aspartic_dom_sf"/>
</dbReference>
<keyword evidence="1" id="KW-0378">Hydrolase</keyword>
<dbReference type="SUPFAM" id="SSF50630">
    <property type="entry name" value="Acid proteases"/>
    <property type="match status" value="1"/>
</dbReference>
<dbReference type="AlphaFoldDB" id="A0A8X6NBQ0"/>